<proteinExistence type="predicted"/>
<evidence type="ECO:0000313" key="2">
    <source>
        <dbReference type="Proteomes" id="UP000182894"/>
    </source>
</evidence>
<organism evidence="1 2">
    <name type="scientific">Pseudomonas abietaniphila</name>
    <dbReference type="NCBI Taxonomy" id="89065"/>
    <lineage>
        <taxon>Bacteria</taxon>
        <taxon>Pseudomonadati</taxon>
        <taxon>Pseudomonadota</taxon>
        <taxon>Gammaproteobacteria</taxon>
        <taxon>Pseudomonadales</taxon>
        <taxon>Pseudomonadaceae</taxon>
        <taxon>Pseudomonas</taxon>
    </lineage>
</organism>
<dbReference type="Proteomes" id="UP000182894">
    <property type="component" value="Unassembled WGS sequence"/>
</dbReference>
<reference evidence="2" key="1">
    <citation type="submission" date="2016-10" db="EMBL/GenBank/DDBJ databases">
        <authorList>
            <person name="Varghese N."/>
            <person name="Submissions S."/>
        </authorList>
    </citation>
    <scope>NUCLEOTIDE SEQUENCE [LARGE SCALE GENOMIC DNA]</scope>
    <source>
        <strain evidence="2">ATCC 700689</strain>
    </source>
</reference>
<dbReference type="AlphaFoldDB" id="A0A1G8TDB3"/>
<dbReference type="STRING" id="89065.SAMN05216605_12828"/>
<dbReference type="EMBL" id="FNCO01000028">
    <property type="protein sequence ID" value="SDJ38885.1"/>
    <property type="molecule type" value="Genomic_DNA"/>
</dbReference>
<name>A0A1G8TDB3_9PSED</name>
<dbReference type="RefSeq" id="WP_143024533.1">
    <property type="nucleotide sequence ID" value="NZ_FNCO01000028.1"/>
</dbReference>
<sequence length="95" mass="10782">MKIGPLNLFNRMRGNGGSRSGVMVASLHWRNSITWRWALHWQETNKMIPSGFGSTRTYKSEPGWNGSATLNLPVLGYLRLTIQPNKFQAGWKAYS</sequence>
<accession>A0A1G8TDB3</accession>
<gene>
    <name evidence="1" type="ORF">SAMN05216605_12828</name>
</gene>
<keyword evidence="2" id="KW-1185">Reference proteome</keyword>
<protein>
    <submittedName>
        <fullName evidence="1">Uncharacterized protein</fullName>
    </submittedName>
</protein>
<evidence type="ECO:0000313" key="1">
    <source>
        <dbReference type="EMBL" id="SDJ38885.1"/>
    </source>
</evidence>